<name>G4ZTN2_PHYSP</name>
<protein>
    <submittedName>
        <fullName evidence="1">Uncharacterized protein</fullName>
    </submittedName>
</protein>
<dbReference type="RefSeq" id="XP_009530372.1">
    <property type="nucleotide sequence ID" value="XM_009532077.1"/>
</dbReference>
<dbReference type="OMA" id="GATIHSC"/>
<dbReference type="AlphaFoldDB" id="G4ZTN2"/>
<dbReference type="EMBL" id="JH159156">
    <property type="protein sequence ID" value="EGZ12943.1"/>
    <property type="molecule type" value="Genomic_DNA"/>
</dbReference>
<accession>G4ZTN2</accession>
<proteinExistence type="predicted"/>
<reference evidence="1 2" key="1">
    <citation type="journal article" date="2006" name="Science">
        <title>Phytophthora genome sequences uncover evolutionary origins and mechanisms of pathogenesis.</title>
        <authorList>
            <person name="Tyler B.M."/>
            <person name="Tripathy S."/>
            <person name="Zhang X."/>
            <person name="Dehal P."/>
            <person name="Jiang R.H."/>
            <person name="Aerts A."/>
            <person name="Arredondo F.D."/>
            <person name="Baxter L."/>
            <person name="Bensasson D."/>
            <person name="Beynon J.L."/>
            <person name="Chapman J."/>
            <person name="Damasceno C.M."/>
            <person name="Dorrance A.E."/>
            <person name="Dou D."/>
            <person name="Dickerman A.W."/>
            <person name="Dubchak I.L."/>
            <person name="Garbelotto M."/>
            <person name="Gijzen M."/>
            <person name="Gordon S.G."/>
            <person name="Govers F."/>
            <person name="Grunwald N.J."/>
            <person name="Huang W."/>
            <person name="Ivors K.L."/>
            <person name="Jones R.W."/>
            <person name="Kamoun S."/>
            <person name="Krampis K."/>
            <person name="Lamour K.H."/>
            <person name="Lee M.K."/>
            <person name="McDonald W.H."/>
            <person name="Medina M."/>
            <person name="Meijer H.J."/>
            <person name="Nordberg E.K."/>
            <person name="Maclean D.J."/>
            <person name="Ospina-Giraldo M.D."/>
            <person name="Morris P.F."/>
            <person name="Phuntumart V."/>
            <person name="Putnam N.H."/>
            <person name="Rash S."/>
            <person name="Rose J.K."/>
            <person name="Sakihama Y."/>
            <person name="Salamov A.A."/>
            <person name="Savidor A."/>
            <person name="Scheuring C.F."/>
            <person name="Smith B.M."/>
            <person name="Sobral B.W."/>
            <person name="Terry A."/>
            <person name="Torto-Alalibo T.A."/>
            <person name="Win J."/>
            <person name="Xu Z."/>
            <person name="Zhang H."/>
            <person name="Grigoriev I.V."/>
            <person name="Rokhsar D.S."/>
            <person name="Boore J.L."/>
        </authorList>
    </citation>
    <scope>NUCLEOTIDE SEQUENCE [LARGE SCALE GENOMIC DNA]</scope>
    <source>
        <strain evidence="1 2">P6497</strain>
    </source>
</reference>
<sequence length="157" mass="17512">KQKPTMYRATASRMARAVQEVAAMQEEQGVTLSPITAHHVAVHHARQPDDVPLSIPTDNTTRQAQALDAEMARLDEQQGQDARDDDYAEIEVQLIWSWVKVPVRIFSIRAALRLPNHDIFSSGVFHFHYRPRLGATIHSCSTSLRRSGPVRPGAVPG</sequence>
<dbReference type="KEGG" id="psoj:PHYSODRAFT_512042"/>
<dbReference type="Proteomes" id="UP000002640">
    <property type="component" value="Unassembled WGS sequence"/>
</dbReference>
<feature type="non-terminal residue" evidence="1">
    <location>
        <position position="1"/>
    </location>
</feature>
<organism evidence="1 2">
    <name type="scientific">Phytophthora sojae (strain P6497)</name>
    <name type="common">Soybean stem and root rot agent</name>
    <name type="synonym">Phytophthora megasperma f. sp. glycines</name>
    <dbReference type="NCBI Taxonomy" id="1094619"/>
    <lineage>
        <taxon>Eukaryota</taxon>
        <taxon>Sar</taxon>
        <taxon>Stramenopiles</taxon>
        <taxon>Oomycota</taxon>
        <taxon>Peronosporomycetes</taxon>
        <taxon>Peronosporales</taxon>
        <taxon>Peronosporaceae</taxon>
        <taxon>Phytophthora</taxon>
    </lineage>
</organism>
<evidence type="ECO:0000313" key="1">
    <source>
        <dbReference type="EMBL" id="EGZ12943.1"/>
    </source>
</evidence>
<dbReference type="GeneID" id="20659309"/>
<gene>
    <name evidence="1" type="ORF">PHYSODRAFT_512042</name>
</gene>
<dbReference type="InParanoid" id="G4ZTN2"/>
<evidence type="ECO:0000313" key="2">
    <source>
        <dbReference type="Proteomes" id="UP000002640"/>
    </source>
</evidence>
<keyword evidence="2" id="KW-1185">Reference proteome</keyword>